<keyword evidence="3" id="KW-1185">Reference proteome</keyword>
<organism evidence="2 3">
    <name type="scientific">Lysinibacillus sphaericus</name>
    <name type="common">Bacillus sphaericus</name>
    <dbReference type="NCBI Taxonomy" id="1421"/>
    <lineage>
        <taxon>Bacteria</taxon>
        <taxon>Bacillati</taxon>
        <taxon>Bacillota</taxon>
        <taxon>Bacilli</taxon>
        <taxon>Bacillales</taxon>
        <taxon>Bacillaceae</taxon>
        <taxon>Lysinibacillus</taxon>
    </lineage>
</organism>
<name>A0A2S5D2V6_LYSSH</name>
<evidence type="ECO:0000259" key="1">
    <source>
        <dbReference type="Pfam" id="PF13333"/>
    </source>
</evidence>
<dbReference type="GO" id="GO:0015074">
    <property type="term" value="P:DNA integration"/>
    <property type="evidence" value="ECO:0007669"/>
    <property type="project" value="InterPro"/>
</dbReference>
<dbReference type="Proteomes" id="UP000237319">
    <property type="component" value="Unassembled WGS sequence"/>
</dbReference>
<dbReference type="EMBL" id="PGLV01000001">
    <property type="protein sequence ID" value="POZ57327.1"/>
    <property type="molecule type" value="Genomic_DNA"/>
</dbReference>
<dbReference type="Pfam" id="PF13333">
    <property type="entry name" value="rve_2"/>
    <property type="match status" value="1"/>
</dbReference>
<feature type="domain" description="Integrase catalytic" evidence="1">
    <location>
        <begin position="16"/>
        <end position="58"/>
    </location>
</feature>
<gene>
    <name evidence="2" type="ORF">LYSIN_02111</name>
</gene>
<protein>
    <recommendedName>
        <fullName evidence="1">Integrase catalytic domain-containing protein</fullName>
    </recommendedName>
</protein>
<dbReference type="AlphaFoldDB" id="A0A2S5D2V6"/>
<dbReference type="InterPro" id="IPR001584">
    <property type="entry name" value="Integrase_cat-core"/>
</dbReference>
<comment type="caution">
    <text evidence="2">The sequence shown here is derived from an EMBL/GenBank/DDBJ whole genome shotgun (WGS) entry which is preliminary data.</text>
</comment>
<evidence type="ECO:0000313" key="2">
    <source>
        <dbReference type="EMBL" id="POZ57327.1"/>
    </source>
</evidence>
<sequence length="72" mass="8074">MSISRKGTPADNASIESFHSLLKSETFYLDNLRNTTTAIVEQTVKDYINYSNYNRIQTKQPAAGSMPTTGWV</sequence>
<reference evidence="2 3" key="1">
    <citation type="submission" date="2017-11" db="EMBL/GenBank/DDBJ databases">
        <title>Genome sequence of Lysinibacillus sphaericus, a lignin-degrading bacteria isolated from municipal solid waste soil.</title>
        <authorList>
            <person name="Persinoti G.F."/>
            <person name="Paixao D.A."/>
            <person name="Bugg T.D."/>
            <person name="Squina F.M."/>
        </authorList>
    </citation>
    <scope>NUCLEOTIDE SEQUENCE [LARGE SCALE GENOMIC DNA]</scope>
    <source>
        <strain evidence="2 3">A1</strain>
    </source>
</reference>
<proteinExistence type="predicted"/>
<accession>A0A2S5D2V6</accession>
<evidence type="ECO:0000313" key="3">
    <source>
        <dbReference type="Proteomes" id="UP000237319"/>
    </source>
</evidence>